<proteinExistence type="predicted"/>
<keyword evidence="1" id="KW-1185">Reference proteome</keyword>
<evidence type="ECO:0000313" key="2">
    <source>
        <dbReference type="WBParaSite" id="Hba_05242"/>
    </source>
</evidence>
<sequence>MDTVSVAFCHEFEGILYKCM</sequence>
<name>A0A1I7WJP2_HETBA</name>
<reference evidence="2" key="1">
    <citation type="submission" date="2016-11" db="UniProtKB">
        <authorList>
            <consortium name="WormBaseParasite"/>
        </authorList>
    </citation>
    <scope>IDENTIFICATION</scope>
</reference>
<organism evidence="1 2">
    <name type="scientific">Heterorhabditis bacteriophora</name>
    <name type="common">Entomopathogenic nematode worm</name>
    <dbReference type="NCBI Taxonomy" id="37862"/>
    <lineage>
        <taxon>Eukaryota</taxon>
        <taxon>Metazoa</taxon>
        <taxon>Ecdysozoa</taxon>
        <taxon>Nematoda</taxon>
        <taxon>Chromadorea</taxon>
        <taxon>Rhabditida</taxon>
        <taxon>Rhabditina</taxon>
        <taxon>Rhabditomorpha</taxon>
        <taxon>Strongyloidea</taxon>
        <taxon>Heterorhabditidae</taxon>
        <taxon>Heterorhabditis</taxon>
    </lineage>
</organism>
<dbReference type="AlphaFoldDB" id="A0A1I7WJP2"/>
<evidence type="ECO:0000313" key="1">
    <source>
        <dbReference type="Proteomes" id="UP000095283"/>
    </source>
</evidence>
<dbReference type="Proteomes" id="UP000095283">
    <property type="component" value="Unplaced"/>
</dbReference>
<accession>A0A1I7WJP2</accession>
<protein>
    <submittedName>
        <fullName evidence="2">Uncharacterized protein</fullName>
    </submittedName>
</protein>
<dbReference type="WBParaSite" id="Hba_05242">
    <property type="protein sequence ID" value="Hba_05242"/>
    <property type="gene ID" value="Hba_05242"/>
</dbReference>